<feature type="region of interest" description="Disordered" evidence="1">
    <location>
        <begin position="160"/>
        <end position="214"/>
    </location>
</feature>
<evidence type="ECO:0000256" key="2">
    <source>
        <dbReference type="SAM" id="Phobius"/>
    </source>
</evidence>
<keyword evidence="2" id="KW-0472">Membrane</keyword>
<proteinExistence type="predicted"/>
<accession>A0ABW4QPG2</accession>
<feature type="region of interest" description="Disordered" evidence="1">
    <location>
        <begin position="367"/>
        <end position="421"/>
    </location>
</feature>
<dbReference type="PANTHER" id="PTHR30373">
    <property type="entry name" value="UPF0603 PROTEIN YGCG"/>
    <property type="match status" value="1"/>
</dbReference>
<keyword evidence="2" id="KW-1133">Transmembrane helix</keyword>
<feature type="domain" description="TPM" evidence="4">
    <location>
        <begin position="36"/>
        <end position="158"/>
    </location>
</feature>
<evidence type="ECO:0000256" key="1">
    <source>
        <dbReference type="SAM" id="MobiDB-lite"/>
    </source>
</evidence>
<dbReference type="InterPro" id="IPR007621">
    <property type="entry name" value="TPM_dom"/>
</dbReference>
<dbReference type="RefSeq" id="WP_382311733.1">
    <property type="nucleotide sequence ID" value="NZ_JBHUFD010000001.1"/>
</dbReference>
<feature type="compositionally biased region" description="Low complexity" evidence="1">
    <location>
        <begin position="172"/>
        <end position="183"/>
    </location>
</feature>
<keyword evidence="2" id="KW-0812">Transmembrane</keyword>
<dbReference type="EMBL" id="JBHUFD010000001">
    <property type="protein sequence ID" value="MFD1871414.1"/>
    <property type="molecule type" value="Genomic_DNA"/>
</dbReference>
<comment type="caution">
    <text evidence="5">The sequence shown here is derived from an EMBL/GenBank/DDBJ whole genome shotgun (WGS) entry which is preliminary data.</text>
</comment>
<feature type="compositionally biased region" description="Low complexity" evidence="1">
    <location>
        <begin position="196"/>
        <end position="214"/>
    </location>
</feature>
<protein>
    <submittedName>
        <fullName evidence="5">TPM domain-containing protein</fullName>
    </submittedName>
</protein>
<reference evidence="6" key="1">
    <citation type="journal article" date="2019" name="Int. J. Syst. Evol. Microbiol.">
        <title>The Global Catalogue of Microorganisms (GCM) 10K type strain sequencing project: providing services to taxonomists for standard genome sequencing and annotation.</title>
        <authorList>
            <consortium name="The Broad Institute Genomics Platform"/>
            <consortium name="The Broad Institute Genome Sequencing Center for Infectious Disease"/>
            <person name="Wu L."/>
            <person name="Ma J."/>
        </authorList>
    </citation>
    <scope>NUCLEOTIDE SEQUENCE [LARGE SCALE GENOMIC DNA]</scope>
    <source>
        <strain evidence="6">CGMCC 1.15795</strain>
    </source>
</reference>
<evidence type="ECO:0000313" key="6">
    <source>
        <dbReference type="Proteomes" id="UP001597197"/>
    </source>
</evidence>
<sequence length="421" mass="41930">MSRFLTFLLLALAVGLGRPAAAADGIPARPEPFTFVTDQANLLSAADAKKLEGGLRKYADNTGTQVVVVTVPSLNGTSVAEYARQLGTAWGVGQRDKNNGIVILLSGKEHQMSIEAGSGLRSSITPELTKRVMSQDMAPAFKQGNYFAGLRKGLNTLMLAANPSSNPRKNGAATTPATATSTAIDNTATTPNAMGAASTEPTTSAPTYPAAEPASSGGGLGIGSLLIGALVIGGGIWLVKRLFNRSNNNNTAAQSPTTPNFRGNGPVAGNQAPNFMGNGNQGYQQGGGYGGQAPSSGPGIGGMLATGAAAAAGAYIGNRMSEGHDTSGSAHNLDAGTAGAGAAGASIAGAGAVPPANAASDYFGNSNGGADSAEPDYFSDNASADNSGDYFSGDGGSYDDTSSNDTGGGGFDSTDDNQGSW</sequence>
<keyword evidence="6" id="KW-1185">Reference proteome</keyword>
<dbReference type="PANTHER" id="PTHR30373:SF2">
    <property type="entry name" value="UPF0603 PROTEIN YGCG"/>
    <property type="match status" value="1"/>
</dbReference>
<feature type="transmembrane region" description="Helical" evidence="2">
    <location>
        <begin position="218"/>
        <end position="239"/>
    </location>
</feature>
<name>A0ABW4QPG2_9BACT</name>
<evidence type="ECO:0000313" key="5">
    <source>
        <dbReference type="EMBL" id="MFD1871414.1"/>
    </source>
</evidence>
<dbReference type="Proteomes" id="UP001597197">
    <property type="component" value="Unassembled WGS sequence"/>
</dbReference>
<feature type="compositionally biased region" description="Low complexity" evidence="1">
    <location>
        <begin position="385"/>
        <end position="405"/>
    </location>
</feature>
<keyword evidence="3" id="KW-0732">Signal</keyword>
<organism evidence="5 6">
    <name type="scientific">Hymenobacter bucti</name>
    <dbReference type="NCBI Taxonomy" id="1844114"/>
    <lineage>
        <taxon>Bacteria</taxon>
        <taxon>Pseudomonadati</taxon>
        <taxon>Bacteroidota</taxon>
        <taxon>Cytophagia</taxon>
        <taxon>Cytophagales</taxon>
        <taxon>Hymenobacteraceae</taxon>
        <taxon>Hymenobacter</taxon>
    </lineage>
</organism>
<gene>
    <name evidence="5" type="ORF">ACFSDX_03190</name>
</gene>
<feature type="chain" id="PRO_5045890481" evidence="3">
    <location>
        <begin position="23"/>
        <end position="421"/>
    </location>
</feature>
<dbReference type="Gene3D" id="3.10.310.50">
    <property type="match status" value="1"/>
</dbReference>
<dbReference type="Pfam" id="PF04536">
    <property type="entry name" value="TPM_phosphatase"/>
    <property type="match status" value="1"/>
</dbReference>
<evidence type="ECO:0000256" key="3">
    <source>
        <dbReference type="SAM" id="SignalP"/>
    </source>
</evidence>
<evidence type="ECO:0000259" key="4">
    <source>
        <dbReference type="Pfam" id="PF04536"/>
    </source>
</evidence>
<feature type="signal peptide" evidence="3">
    <location>
        <begin position="1"/>
        <end position="22"/>
    </location>
</feature>